<accession>A0A3D8TR45</accession>
<evidence type="ECO:0000256" key="1">
    <source>
        <dbReference type="SAM" id="MobiDB-lite"/>
    </source>
</evidence>
<proteinExistence type="predicted"/>
<dbReference type="EMBL" id="LARY01000002">
    <property type="protein sequence ID" value="RDX01152.1"/>
    <property type="molecule type" value="Genomic_DNA"/>
</dbReference>
<keyword evidence="4" id="KW-1185">Reference proteome</keyword>
<dbReference type="AlphaFoldDB" id="A0A3D8TR45"/>
<comment type="caution">
    <text evidence="3">The sequence shown here is derived from an EMBL/GenBank/DDBJ whole genome shotgun (WGS) entry which is preliminary data.</text>
</comment>
<protein>
    <recommendedName>
        <fullName evidence="2">WxL domain-containing protein</fullName>
    </recommendedName>
</protein>
<evidence type="ECO:0000313" key="3">
    <source>
        <dbReference type="EMBL" id="RDX01152.1"/>
    </source>
</evidence>
<dbReference type="Proteomes" id="UP000257055">
    <property type="component" value="Unassembled WGS sequence"/>
</dbReference>
<dbReference type="InterPro" id="IPR027994">
    <property type="entry name" value="WxL_dom"/>
</dbReference>
<evidence type="ECO:0000259" key="2">
    <source>
        <dbReference type="Pfam" id="PF13731"/>
    </source>
</evidence>
<reference evidence="4" key="1">
    <citation type="submission" date="2015-04" db="EMBL/GenBank/DDBJ databases">
        <authorList>
            <person name="Schardt J."/>
            <person name="Mueller-Herbst S."/>
            <person name="Scherer S."/>
            <person name="Huptas C."/>
        </authorList>
    </citation>
    <scope>NUCLEOTIDE SEQUENCE [LARGE SCALE GENOMIC DNA]</scope>
    <source>
        <strain evidence="4">Kiel-L1</strain>
    </source>
</reference>
<evidence type="ECO:0000313" key="4">
    <source>
        <dbReference type="Proteomes" id="UP000257055"/>
    </source>
</evidence>
<dbReference type="RefSeq" id="WP_240616062.1">
    <property type="nucleotide sequence ID" value="NZ_LARY01000002.1"/>
</dbReference>
<name>A0A3D8TR45_9LIST</name>
<feature type="region of interest" description="Disordered" evidence="1">
    <location>
        <begin position="39"/>
        <end position="67"/>
    </location>
</feature>
<dbReference type="Pfam" id="PF13731">
    <property type="entry name" value="WxL"/>
    <property type="match status" value="1"/>
</dbReference>
<organism evidence="3 4">
    <name type="scientific">Listeria kieliensis</name>
    <dbReference type="NCBI Taxonomy" id="1621700"/>
    <lineage>
        <taxon>Bacteria</taxon>
        <taxon>Bacillati</taxon>
        <taxon>Bacillota</taxon>
        <taxon>Bacilli</taxon>
        <taxon>Bacillales</taxon>
        <taxon>Listeriaceae</taxon>
        <taxon>Listeria</taxon>
    </lineage>
</organism>
<sequence>MKKELLIASLASCVVLTSGGIQVLAEDVKGATTSGTVKLISPTGEVTPLDPEETVTPEDGKETGNEGPLSIDYVPNFLFGEVEISGSTLTLPDLNSNPLVQVTDNRGSGAGWTLKLSATPFINNEDETKQLTGTTLSIGGITPEAVDETNTSTAPTPSAQTYGVSDTSAKTLLRAGADAGMGSWKGKFKTSDGANSVSLTIPAGNKVGSYTSTLTWSLANAPE</sequence>
<feature type="domain" description="WxL" evidence="2">
    <location>
        <begin position="29"/>
        <end position="222"/>
    </location>
</feature>
<gene>
    <name evidence="3" type="ORF">UR08_09405</name>
</gene>